<accession>A0A8H7BZR7</accession>
<keyword evidence="5" id="KW-1185">Reference proteome</keyword>
<dbReference type="PROSITE" id="PS00028">
    <property type="entry name" value="ZINC_FINGER_C2H2_1"/>
    <property type="match status" value="1"/>
</dbReference>
<evidence type="ECO:0000256" key="2">
    <source>
        <dbReference type="SAM" id="MobiDB-lite"/>
    </source>
</evidence>
<feature type="domain" description="C2H2-type" evidence="3">
    <location>
        <begin position="243"/>
        <end position="269"/>
    </location>
</feature>
<evidence type="ECO:0000313" key="4">
    <source>
        <dbReference type="EMBL" id="KAF7732755.1"/>
    </source>
</evidence>
<dbReference type="AlphaFoldDB" id="A0A8H7BZR7"/>
<reference evidence="4" key="1">
    <citation type="submission" date="2020-01" db="EMBL/GenBank/DDBJ databases">
        <title>Genome Sequencing of Three Apophysomyces-Like Fungal Strains Confirms a Novel Fungal Genus in the Mucoromycota with divergent Burkholderia-like Endosymbiotic Bacteria.</title>
        <authorList>
            <person name="Stajich J.E."/>
            <person name="Macias A.M."/>
            <person name="Carter-House D."/>
            <person name="Lovett B."/>
            <person name="Kasson L.R."/>
            <person name="Berry K."/>
            <person name="Grigoriev I."/>
            <person name="Chang Y."/>
            <person name="Spatafora J."/>
            <person name="Kasson M.T."/>
        </authorList>
    </citation>
    <scope>NUCLEOTIDE SEQUENCE</scope>
    <source>
        <strain evidence="4">NRRL A-21654</strain>
    </source>
</reference>
<name>A0A8H7BZR7_9FUNG</name>
<protein>
    <recommendedName>
        <fullName evidence="3">C2H2-type domain-containing protein</fullName>
    </recommendedName>
</protein>
<dbReference type="InterPro" id="IPR013087">
    <property type="entry name" value="Znf_C2H2_type"/>
</dbReference>
<comment type="caution">
    <text evidence="4">The sequence shown here is derived from an EMBL/GenBank/DDBJ whole genome shotgun (WGS) entry which is preliminary data.</text>
</comment>
<proteinExistence type="predicted"/>
<keyword evidence="1" id="KW-0862">Zinc</keyword>
<dbReference type="Proteomes" id="UP000605846">
    <property type="component" value="Unassembled WGS sequence"/>
</dbReference>
<feature type="region of interest" description="Disordered" evidence="2">
    <location>
        <begin position="219"/>
        <end position="242"/>
    </location>
</feature>
<keyword evidence="1" id="KW-0479">Metal-binding</keyword>
<gene>
    <name evidence="4" type="ORF">EC973_000027</name>
</gene>
<dbReference type="PROSITE" id="PS50157">
    <property type="entry name" value="ZINC_FINGER_C2H2_2"/>
    <property type="match status" value="1"/>
</dbReference>
<dbReference type="Gene3D" id="3.30.160.60">
    <property type="entry name" value="Classic Zinc Finger"/>
    <property type="match status" value="1"/>
</dbReference>
<sequence>MSVPNTNNAPYARHESTDRLFDYILSPPELPSQWLETILYNFQRVENQLNILSNRINQLQQYYGSPAATSPSLDDLNLLYDAQATPQFTFMNQILPLDTLQSVPAPQASDLLIDHAVPLNYGLLTPQNDYLLSPDLDDSFLEKLFQECSIDMEFTHNNGTHPTQDDENRLRLRTQNSTTPFGCDRHVSSFQATPYMATTPASGRRRTFMYEDWDVAQRGSQRCSPNTHRKRRPRSPYNRASKHNCEICQRSFSRSDAKLRHMKTLHANQ</sequence>
<evidence type="ECO:0000313" key="5">
    <source>
        <dbReference type="Proteomes" id="UP000605846"/>
    </source>
</evidence>
<dbReference type="GO" id="GO:0008270">
    <property type="term" value="F:zinc ion binding"/>
    <property type="evidence" value="ECO:0007669"/>
    <property type="project" value="UniProtKB-KW"/>
</dbReference>
<evidence type="ECO:0000256" key="1">
    <source>
        <dbReference type="PROSITE-ProRule" id="PRU00042"/>
    </source>
</evidence>
<dbReference type="EMBL" id="JABAYA010000001">
    <property type="protein sequence ID" value="KAF7732755.1"/>
    <property type="molecule type" value="Genomic_DNA"/>
</dbReference>
<evidence type="ECO:0000259" key="3">
    <source>
        <dbReference type="PROSITE" id="PS50157"/>
    </source>
</evidence>
<keyword evidence="1" id="KW-0863">Zinc-finger</keyword>
<organism evidence="4 5">
    <name type="scientific">Apophysomyces ossiformis</name>
    <dbReference type="NCBI Taxonomy" id="679940"/>
    <lineage>
        <taxon>Eukaryota</taxon>
        <taxon>Fungi</taxon>
        <taxon>Fungi incertae sedis</taxon>
        <taxon>Mucoromycota</taxon>
        <taxon>Mucoromycotina</taxon>
        <taxon>Mucoromycetes</taxon>
        <taxon>Mucorales</taxon>
        <taxon>Mucorineae</taxon>
        <taxon>Mucoraceae</taxon>
        <taxon>Apophysomyces</taxon>
    </lineage>
</organism>